<feature type="domain" description="Polysaccharide pyruvyl transferase" evidence="1">
    <location>
        <begin position="55"/>
        <end position="217"/>
    </location>
</feature>
<dbReference type="Proteomes" id="UP000029055">
    <property type="component" value="Unassembled WGS sequence"/>
</dbReference>
<dbReference type="Pfam" id="PF04230">
    <property type="entry name" value="PS_pyruv_trans"/>
    <property type="match status" value="1"/>
</dbReference>
<name>A0A087DSZ9_9BIFI</name>
<organism evidence="2 3">
    <name type="scientific">Bifidobacterium subtile</name>
    <dbReference type="NCBI Taxonomy" id="77635"/>
    <lineage>
        <taxon>Bacteria</taxon>
        <taxon>Bacillati</taxon>
        <taxon>Actinomycetota</taxon>
        <taxon>Actinomycetes</taxon>
        <taxon>Bifidobacteriales</taxon>
        <taxon>Bifidobacteriaceae</taxon>
        <taxon>Bifidobacterium</taxon>
    </lineage>
</organism>
<accession>A0A087DSZ9</accession>
<evidence type="ECO:0000313" key="3">
    <source>
        <dbReference type="Proteomes" id="UP000029055"/>
    </source>
</evidence>
<dbReference type="OrthoDB" id="5242601at2"/>
<dbReference type="InterPro" id="IPR007345">
    <property type="entry name" value="Polysacch_pyruvyl_Trfase"/>
</dbReference>
<dbReference type="EMBL" id="JGZR01000019">
    <property type="protein sequence ID" value="KFI98649.1"/>
    <property type="molecule type" value="Genomic_DNA"/>
</dbReference>
<comment type="caution">
    <text evidence="2">The sequence shown here is derived from an EMBL/GenBank/DDBJ whole genome shotgun (WGS) entry which is preliminary data.</text>
</comment>
<dbReference type="eggNOG" id="COG5039">
    <property type="taxonomic scope" value="Bacteria"/>
</dbReference>
<gene>
    <name evidence="2" type="ORF">BISU_2476</name>
</gene>
<reference evidence="2 3" key="1">
    <citation type="submission" date="2014-03" db="EMBL/GenBank/DDBJ databases">
        <title>Genomics of Bifidobacteria.</title>
        <authorList>
            <person name="Ventura M."/>
            <person name="Milani C."/>
            <person name="Lugli G.A."/>
        </authorList>
    </citation>
    <scope>NUCLEOTIDE SEQUENCE [LARGE SCALE GENOMIC DNA]</scope>
    <source>
        <strain evidence="2 3">LMG 11597</strain>
    </source>
</reference>
<dbReference type="STRING" id="77635.BISU_2476"/>
<sequence>MFDWRMLLESAVGDGRYRMLRNKKTCERGHRQYAEQFKKTQAPRNILLCCPAHNNIGDHAIAYAERRLLAKTGRPLLSFSGNMTELLSCLHEFVTPEDIIFLQGGGNMGYLYRWEEQYRCDIISLLHRNRIILFPQTISYDDSPESRCFLKHTQTVYNRHRDLHLFARERTSFARMKQYYPHNDVRLTPDIVLSIDDQDTADFNQRSGILLCMRNDVEKVTSNAMQERIERAATLMWTGFCS</sequence>
<evidence type="ECO:0000313" key="2">
    <source>
        <dbReference type="EMBL" id="KFI98649.1"/>
    </source>
</evidence>
<keyword evidence="3" id="KW-1185">Reference proteome</keyword>
<evidence type="ECO:0000259" key="1">
    <source>
        <dbReference type="Pfam" id="PF04230"/>
    </source>
</evidence>
<dbReference type="RefSeq" id="WP_024464644.1">
    <property type="nucleotide sequence ID" value="NZ_CP062939.1"/>
</dbReference>
<protein>
    <submittedName>
        <fullName evidence="2">Polysaccharide biosynthesis protein</fullName>
    </submittedName>
</protein>
<proteinExistence type="predicted"/>
<dbReference type="AlphaFoldDB" id="A0A087DSZ9"/>